<dbReference type="Proteomes" id="UP000281644">
    <property type="component" value="Chromosome"/>
</dbReference>
<evidence type="ECO:0000313" key="9">
    <source>
        <dbReference type="EMBL" id="AYJ36838.1"/>
    </source>
</evidence>
<keyword evidence="4 6" id="KW-0464">Manganese</keyword>
<proteinExistence type="inferred from homology"/>
<dbReference type="InterPro" id="IPR006679">
    <property type="entry name" value="Adenine_deam"/>
</dbReference>
<comment type="catalytic activity">
    <reaction evidence="5 6">
        <text>adenine + H2O + H(+) = hypoxanthine + NH4(+)</text>
        <dbReference type="Rhea" id="RHEA:23688"/>
        <dbReference type="ChEBI" id="CHEBI:15377"/>
        <dbReference type="ChEBI" id="CHEBI:15378"/>
        <dbReference type="ChEBI" id="CHEBI:16708"/>
        <dbReference type="ChEBI" id="CHEBI:17368"/>
        <dbReference type="ChEBI" id="CHEBI:28938"/>
        <dbReference type="EC" id="3.5.4.2"/>
    </reaction>
</comment>
<protein>
    <recommendedName>
        <fullName evidence="2 6">Adenine deaminase</fullName>
        <shortName evidence="6">Adenase</shortName>
        <shortName evidence="6">Adenine aminase</shortName>
        <ecNumber evidence="2 6">3.5.4.2</ecNumber>
    </recommendedName>
</protein>
<dbReference type="EC" id="3.5.4.2" evidence="2 6"/>
<dbReference type="EMBL" id="CP032751">
    <property type="protein sequence ID" value="AYJ36838.1"/>
    <property type="molecule type" value="Genomic_DNA"/>
</dbReference>
<dbReference type="SUPFAM" id="SSF51338">
    <property type="entry name" value="Composite domain of metallo-dependent hydrolases"/>
    <property type="match status" value="1"/>
</dbReference>
<feature type="domain" description="Adenine deaminase C-terminal" evidence="8">
    <location>
        <begin position="383"/>
        <end position="548"/>
    </location>
</feature>
<sequence>MTKTVEMVITGAQVLNVYTREFEATSLWIDHGRIISNLRDEPYIAAQHVDATGQWIVPGMIDAHVHMESSMVAPSELGKVLLQHGVTTIATDPHELANVAGIAGIQYLIDDARQTPLDVCFMLPSSVPCVPFDDNGATLHAADLRPLYQQPEVRGLAEVMDYGAVARGDADILAKISDAYAHGYHADGHAAGLNAHQLNVMRDAGLDTDHECMTVTEALDRIKAGMYVFLREGTVERDILPTIGAVTEANAGRFAFCTDDKTISDLITEGSIDYNVRLAIQSGMLPELAYTLASFNGATAHRLSDRGSLSAGQLADLVVLDNLEQVSVARTMKRGQWVLPSATKPLPFTATRVQHHTQLSDLQLPVATGLANVIGVQPNHIETDHLTQPIAATQNFEADCQRDVLKMVVIERHHNTGKVGVGLVHGFALKHGAIAGTVAHDAHNIVAVGTSDAAILRAVNQITKDNGGIAVVDDEQVLATMPLAIGGLLSAATYTTAAKQLADLKRAYAVISEQPLSFDPFITLSFLTLPVIPTLKLTARGLFDYATFDFIPVAIQDNQRQTVEVQSFGGLD</sequence>
<evidence type="ECO:0000259" key="8">
    <source>
        <dbReference type="Pfam" id="PF13382"/>
    </source>
</evidence>
<evidence type="ECO:0000256" key="5">
    <source>
        <dbReference type="ARBA" id="ARBA00047720"/>
    </source>
</evidence>
<dbReference type="GeneID" id="89670438"/>
<comment type="cofactor">
    <cofactor evidence="6">
        <name>Mn(2+)</name>
        <dbReference type="ChEBI" id="CHEBI:29035"/>
    </cofactor>
</comment>
<dbReference type="Pfam" id="PF01979">
    <property type="entry name" value="Amidohydro_1"/>
    <property type="match status" value="1"/>
</dbReference>
<dbReference type="Gene3D" id="3.20.20.140">
    <property type="entry name" value="Metal-dependent hydrolases"/>
    <property type="match status" value="1"/>
</dbReference>
<accession>A0AAN1UJI5</accession>
<evidence type="ECO:0000313" key="10">
    <source>
        <dbReference type="Proteomes" id="UP000281644"/>
    </source>
</evidence>
<keyword evidence="3 6" id="KW-0378">Hydrolase</keyword>
<dbReference type="SUPFAM" id="SSF51556">
    <property type="entry name" value="Metallo-dependent hydrolases"/>
    <property type="match status" value="1"/>
</dbReference>
<evidence type="ECO:0000256" key="6">
    <source>
        <dbReference type="HAMAP-Rule" id="MF_01518"/>
    </source>
</evidence>
<evidence type="ECO:0000256" key="1">
    <source>
        <dbReference type="ARBA" id="ARBA00006773"/>
    </source>
</evidence>
<dbReference type="InterPro" id="IPR011059">
    <property type="entry name" value="Metal-dep_hydrolase_composite"/>
</dbReference>
<evidence type="ECO:0000256" key="4">
    <source>
        <dbReference type="ARBA" id="ARBA00023211"/>
    </source>
</evidence>
<dbReference type="AlphaFoldDB" id="A0AAN1UJI5"/>
<gene>
    <name evidence="6 9" type="primary">ade</name>
    <name evidence="9" type="ORF">LPA65_14350</name>
</gene>
<dbReference type="GO" id="GO:0000034">
    <property type="term" value="F:adenine deaminase activity"/>
    <property type="evidence" value="ECO:0007669"/>
    <property type="project" value="UniProtKB-UniRule"/>
</dbReference>
<feature type="domain" description="Amidohydrolase-related" evidence="7">
    <location>
        <begin position="55"/>
        <end position="338"/>
    </location>
</feature>
<dbReference type="InterPro" id="IPR006680">
    <property type="entry name" value="Amidohydro-rel"/>
</dbReference>
<dbReference type="Pfam" id="PF13382">
    <property type="entry name" value="Adenine_deam_C"/>
    <property type="match status" value="1"/>
</dbReference>
<dbReference type="PANTHER" id="PTHR11113:SF2">
    <property type="entry name" value="ADENINE DEAMINASE"/>
    <property type="match status" value="1"/>
</dbReference>
<reference evidence="9 10" key="1">
    <citation type="submission" date="2018-10" db="EMBL/GenBank/DDBJ databases">
        <title>Genome sequencing of Lactobacillus species.</title>
        <authorList>
            <person name="Baek C."/>
            <person name="Yi H."/>
        </authorList>
    </citation>
    <scope>NUCLEOTIDE SEQUENCE [LARGE SCALE GENOMIC DNA]</scope>
    <source>
        <strain evidence="9 10">DSM 16365</strain>
    </source>
</reference>
<dbReference type="CDD" id="cd01295">
    <property type="entry name" value="AdeC"/>
    <property type="match status" value="1"/>
</dbReference>
<dbReference type="HAMAP" id="MF_01518">
    <property type="entry name" value="Adenine_deamin"/>
    <property type="match status" value="1"/>
</dbReference>
<dbReference type="GO" id="GO:0006146">
    <property type="term" value="P:adenine catabolic process"/>
    <property type="evidence" value="ECO:0007669"/>
    <property type="project" value="InterPro"/>
</dbReference>
<dbReference type="RefSeq" id="WP_054396329.1">
    <property type="nucleotide sequence ID" value="NZ_BJZD01000031.1"/>
</dbReference>
<organism evidence="9 10">
    <name type="scientific">Lactiplantibacillus argentoratensis</name>
    <dbReference type="NCBI Taxonomy" id="271881"/>
    <lineage>
        <taxon>Bacteria</taxon>
        <taxon>Bacillati</taxon>
        <taxon>Bacillota</taxon>
        <taxon>Bacilli</taxon>
        <taxon>Lactobacillales</taxon>
        <taxon>Lactobacillaceae</taxon>
        <taxon>Lactiplantibacillus</taxon>
    </lineage>
</organism>
<evidence type="ECO:0000256" key="2">
    <source>
        <dbReference type="ARBA" id="ARBA00012782"/>
    </source>
</evidence>
<dbReference type="InterPro" id="IPR032466">
    <property type="entry name" value="Metal_Hydrolase"/>
</dbReference>
<dbReference type="NCBIfam" id="TIGR01178">
    <property type="entry name" value="ade"/>
    <property type="match status" value="1"/>
</dbReference>
<evidence type="ECO:0000256" key="3">
    <source>
        <dbReference type="ARBA" id="ARBA00022801"/>
    </source>
</evidence>
<dbReference type="KEGG" id="larg:LPA65_14350"/>
<name>A0AAN1UJI5_9LACO</name>
<comment type="similarity">
    <text evidence="1 6">Belongs to the metallo-dependent hydrolases superfamily. Adenine deaminase family.</text>
</comment>
<evidence type="ECO:0000259" key="7">
    <source>
        <dbReference type="Pfam" id="PF01979"/>
    </source>
</evidence>
<dbReference type="PANTHER" id="PTHR11113">
    <property type="entry name" value="N-ACETYLGLUCOSAMINE-6-PHOSPHATE DEACETYLASE"/>
    <property type="match status" value="1"/>
</dbReference>
<dbReference type="Gene3D" id="2.30.40.10">
    <property type="entry name" value="Urease, subunit C, domain 1"/>
    <property type="match status" value="1"/>
</dbReference>
<dbReference type="InterPro" id="IPR026912">
    <property type="entry name" value="Adenine_deam_C"/>
</dbReference>